<gene>
    <name evidence="2" type="primary">cpaB</name>
    <name evidence="2" type="ORF">UXQ13_01520</name>
</gene>
<dbReference type="InterPro" id="IPR031571">
    <property type="entry name" value="RcpC_dom"/>
</dbReference>
<keyword evidence="3" id="KW-1185">Reference proteome</keyword>
<dbReference type="RefSeq" id="WP_336391679.1">
    <property type="nucleotide sequence ID" value="NZ_JBAPLV010000001.1"/>
</dbReference>
<accession>A0ABU8E0F6</accession>
<dbReference type="CDD" id="cd11614">
    <property type="entry name" value="SAF_CpaB_FlgA_like"/>
    <property type="match status" value="1"/>
</dbReference>
<evidence type="ECO:0000259" key="1">
    <source>
        <dbReference type="SMART" id="SM00858"/>
    </source>
</evidence>
<proteinExistence type="predicted"/>
<dbReference type="EMBL" id="JBAPLV010000001">
    <property type="protein sequence ID" value="MEI4277132.1"/>
    <property type="molecule type" value="Genomic_DNA"/>
</dbReference>
<sequence>MPLLPLRRPRHPAHALRRLAAGVLVVGALVLALRPAADVPAAGAAGSPVVVAAADLPAGAPLAESDLGTAELPPDAVPDGAAGDPAELVGAVLASPLRRGEPVTDARVVGPGLWSQVPPGQVAAPVRLADLAVADLLRPGDRVDVLASVDGAGTEVVAAGALVLAVPGGGSADGSGAGSGLLVLAVPAATASDLATATTAATLTVTLGPP</sequence>
<evidence type="ECO:0000313" key="2">
    <source>
        <dbReference type="EMBL" id="MEI4277132.1"/>
    </source>
</evidence>
<protein>
    <submittedName>
        <fullName evidence="2">Flp pilus assembly protein CpaB</fullName>
    </submittedName>
</protein>
<dbReference type="InterPro" id="IPR013974">
    <property type="entry name" value="SAF"/>
</dbReference>
<reference evidence="2 3" key="1">
    <citation type="submission" date="2024-03" db="EMBL/GenBank/DDBJ databases">
        <title>Draft genome sequence of Klenkia terrae.</title>
        <authorList>
            <person name="Duangmal K."/>
            <person name="Chantavorakit T."/>
        </authorList>
    </citation>
    <scope>NUCLEOTIDE SEQUENCE [LARGE SCALE GENOMIC DNA]</scope>
    <source>
        <strain evidence="2 3">JCM 17786</strain>
    </source>
</reference>
<dbReference type="InterPro" id="IPR017592">
    <property type="entry name" value="Pilus_assmbl_Flp-typ_CpaB"/>
</dbReference>
<dbReference type="NCBIfam" id="TIGR03177">
    <property type="entry name" value="pilus_cpaB"/>
    <property type="match status" value="1"/>
</dbReference>
<comment type="caution">
    <text evidence="2">The sequence shown here is derived from an EMBL/GenBank/DDBJ whole genome shotgun (WGS) entry which is preliminary data.</text>
</comment>
<evidence type="ECO:0000313" key="3">
    <source>
        <dbReference type="Proteomes" id="UP001373496"/>
    </source>
</evidence>
<organism evidence="2 3">
    <name type="scientific">Klenkia terrae</name>
    <dbReference type="NCBI Taxonomy" id="1052259"/>
    <lineage>
        <taxon>Bacteria</taxon>
        <taxon>Bacillati</taxon>
        <taxon>Actinomycetota</taxon>
        <taxon>Actinomycetes</taxon>
        <taxon>Geodermatophilales</taxon>
        <taxon>Geodermatophilaceae</taxon>
        <taxon>Klenkia</taxon>
    </lineage>
</organism>
<name>A0ABU8E0F6_9ACTN</name>
<dbReference type="Pfam" id="PF08666">
    <property type="entry name" value="SAF"/>
    <property type="match status" value="1"/>
</dbReference>
<feature type="domain" description="SAF" evidence="1">
    <location>
        <begin position="47"/>
        <end position="109"/>
    </location>
</feature>
<dbReference type="SMART" id="SM00858">
    <property type="entry name" value="SAF"/>
    <property type="match status" value="1"/>
</dbReference>
<dbReference type="Pfam" id="PF16976">
    <property type="entry name" value="RcpC"/>
    <property type="match status" value="1"/>
</dbReference>
<dbReference type="Proteomes" id="UP001373496">
    <property type="component" value="Unassembled WGS sequence"/>
</dbReference>